<feature type="compositionally biased region" description="Low complexity" evidence="1">
    <location>
        <begin position="189"/>
        <end position="198"/>
    </location>
</feature>
<feature type="domain" description="DUF632" evidence="2">
    <location>
        <begin position="556"/>
        <end position="628"/>
    </location>
</feature>
<reference evidence="4 5" key="1">
    <citation type="submission" date="2024-02" db="EMBL/GenBank/DDBJ databases">
        <title>High-quality chromosome-scale genome assembly of Pensacola bahiagrass (Paspalum notatum Flugge var. saurae).</title>
        <authorList>
            <person name="Vega J.M."/>
            <person name="Podio M."/>
            <person name="Orjuela J."/>
            <person name="Siena L.A."/>
            <person name="Pessino S.C."/>
            <person name="Combes M.C."/>
            <person name="Mariac C."/>
            <person name="Albertini E."/>
            <person name="Pupilli F."/>
            <person name="Ortiz J.P.A."/>
            <person name="Leblanc O."/>
        </authorList>
    </citation>
    <scope>NUCLEOTIDE SEQUENCE [LARGE SCALE GENOMIC DNA]</scope>
    <source>
        <strain evidence="4">R1</strain>
        <tissue evidence="4">Leaf</tissue>
    </source>
</reference>
<sequence>MGCGQSKIDQEEAVCRCRDRKRLMTDAVVARNAFAAAHTGYTVRLKSTGGALSDFAHGEAPDPSLMASHTHAAAAAASSSSSVSAPPGPSTISVISAPSPPPPPPFADFSQSSLQRSSSTPNIPMPDSRAATKNHPPADAAIREEDEDEEEDNEHDSDDDDSDDHDDDHHEHDDISMEGLVHGQPFKRVVTGSVGSSPVTPPPPPRLSQTAPLPATTTPPPSVPESQMATWDYFFGPTPTPPPTLEQPADETWTVRHDKKLVAEVKAPVAKPLVSSPAAAEERPPQMVTEKEKAIEDMVANLPPSKPIVRKPPKAPGPPPAAHYQHASSMGVVETRKGKMMVASGTASLLQIRVHRMCRKNWRPLECIITPTTLIAEARHIDHSTKIMHVITWNRSFKNLPDHGDLNDNFEIDDRFETHAAVLDRMLAWEKKLYDEVKMVGLQQVAPGLNDTIFTEWWLQAAQHIPRLFHKGFNSLKHRNRCVFEGASPSFDSFIEMVGGKSVVLIVVDRLSKHAHFIALGHPAFQAGWFCSAFELSFSSANGWPIRGYQPCSGHAGELMKIDYQKKVALLQKQKKRGVKLETLEKTKAAVSHLHTRYIVDMQSMDSTVSELNRLRDRQLFPKLVDLVD</sequence>
<dbReference type="InterPro" id="IPR006867">
    <property type="entry name" value="DUF632"/>
</dbReference>
<feature type="domain" description="DUF632" evidence="2">
    <location>
        <begin position="378"/>
        <end position="439"/>
    </location>
</feature>
<dbReference type="Pfam" id="PF04782">
    <property type="entry name" value="DUF632"/>
    <property type="match status" value="2"/>
</dbReference>
<dbReference type="EMBL" id="CP144748">
    <property type="protein sequence ID" value="WVZ70877.1"/>
    <property type="molecule type" value="Genomic_DNA"/>
</dbReference>
<evidence type="ECO:0000259" key="3">
    <source>
        <dbReference type="Pfam" id="PF04783"/>
    </source>
</evidence>
<dbReference type="AlphaFoldDB" id="A0AAQ3TFU6"/>
<evidence type="ECO:0000313" key="4">
    <source>
        <dbReference type="EMBL" id="WVZ70877.1"/>
    </source>
</evidence>
<evidence type="ECO:0000256" key="1">
    <source>
        <dbReference type="SAM" id="MobiDB-lite"/>
    </source>
</evidence>
<accession>A0AAQ3TFU6</accession>
<organism evidence="4 5">
    <name type="scientific">Paspalum notatum var. saurae</name>
    <dbReference type="NCBI Taxonomy" id="547442"/>
    <lineage>
        <taxon>Eukaryota</taxon>
        <taxon>Viridiplantae</taxon>
        <taxon>Streptophyta</taxon>
        <taxon>Embryophyta</taxon>
        <taxon>Tracheophyta</taxon>
        <taxon>Spermatophyta</taxon>
        <taxon>Magnoliopsida</taxon>
        <taxon>Liliopsida</taxon>
        <taxon>Poales</taxon>
        <taxon>Poaceae</taxon>
        <taxon>PACMAD clade</taxon>
        <taxon>Panicoideae</taxon>
        <taxon>Andropogonodae</taxon>
        <taxon>Paspaleae</taxon>
        <taxon>Paspalinae</taxon>
        <taxon>Paspalum</taxon>
    </lineage>
</organism>
<evidence type="ECO:0000259" key="2">
    <source>
        <dbReference type="Pfam" id="PF04782"/>
    </source>
</evidence>
<name>A0AAQ3TFU6_PASNO</name>
<dbReference type="InterPro" id="IPR006868">
    <property type="entry name" value="DUF630"/>
</dbReference>
<dbReference type="Proteomes" id="UP001341281">
    <property type="component" value="Chromosome 04"/>
</dbReference>
<feature type="region of interest" description="Disordered" evidence="1">
    <location>
        <begin position="78"/>
        <end position="249"/>
    </location>
</feature>
<evidence type="ECO:0008006" key="6">
    <source>
        <dbReference type="Google" id="ProtNLM"/>
    </source>
</evidence>
<feature type="compositionally biased region" description="Acidic residues" evidence="1">
    <location>
        <begin position="144"/>
        <end position="166"/>
    </location>
</feature>
<feature type="region of interest" description="Disordered" evidence="1">
    <location>
        <begin position="303"/>
        <end position="325"/>
    </location>
</feature>
<evidence type="ECO:0000313" key="5">
    <source>
        <dbReference type="Proteomes" id="UP001341281"/>
    </source>
</evidence>
<feature type="compositionally biased region" description="Low complexity" evidence="1">
    <location>
        <begin position="107"/>
        <end position="119"/>
    </location>
</feature>
<keyword evidence="5" id="KW-1185">Reference proteome</keyword>
<protein>
    <recommendedName>
        <fullName evidence="6">DUF630 domain-containing protein</fullName>
    </recommendedName>
</protein>
<proteinExistence type="predicted"/>
<feature type="compositionally biased region" description="Low complexity" evidence="1">
    <location>
        <begin position="78"/>
        <end position="97"/>
    </location>
</feature>
<feature type="domain" description="DUF630" evidence="3">
    <location>
        <begin position="1"/>
        <end position="59"/>
    </location>
</feature>
<dbReference type="PANTHER" id="PTHR21450:SF47">
    <property type="entry name" value="OS01G0500500 PROTEIN"/>
    <property type="match status" value="1"/>
</dbReference>
<feature type="non-terminal residue" evidence="4">
    <location>
        <position position="1"/>
    </location>
</feature>
<dbReference type="PANTHER" id="PTHR21450">
    <property type="entry name" value="PROTEIN ALTERED PHOSPHATE STARVATION RESPONSE 1"/>
    <property type="match status" value="1"/>
</dbReference>
<gene>
    <name evidence="4" type="ORF">U9M48_019507</name>
</gene>
<dbReference type="Pfam" id="PF04783">
    <property type="entry name" value="DUF630"/>
    <property type="match status" value="1"/>
</dbReference>